<evidence type="ECO:0000259" key="3">
    <source>
        <dbReference type="Pfam" id="PF00496"/>
    </source>
</evidence>
<dbReference type="CDD" id="cd08517">
    <property type="entry name" value="PBP2_NikA_DppA_OppA_like_13"/>
    <property type="match status" value="1"/>
</dbReference>
<dbReference type="PROSITE" id="PS51318">
    <property type="entry name" value="TAT"/>
    <property type="match status" value="1"/>
</dbReference>
<proteinExistence type="inferred from homology"/>
<reference evidence="4 5" key="1">
    <citation type="submission" date="2023-07" db="EMBL/GenBank/DDBJ databases">
        <title>Sorghum-associated microbial communities from plants grown in Nebraska, USA.</title>
        <authorList>
            <person name="Schachtman D."/>
        </authorList>
    </citation>
    <scope>NUCLEOTIDE SEQUENCE [LARGE SCALE GENOMIC DNA]</scope>
    <source>
        <strain evidence="4 5">DS1607</strain>
    </source>
</reference>
<dbReference type="InterPro" id="IPR030678">
    <property type="entry name" value="Peptide/Ni-bd"/>
</dbReference>
<feature type="domain" description="Solute-binding protein family 5" evidence="3">
    <location>
        <begin position="89"/>
        <end position="453"/>
    </location>
</feature>
<dbReference type="Gene3D" id="3.10.105.10">
    <property type="entry name" value="Dipeptide-binding Protein, Domain 3"/>
    <property type="match status" value="1"/>
</dbReference>
<dbReference type="PANTHER" id="PTHR30290:SF38">
    <property type="entry name" value="D,D-DIPEPTIDE-BINDING PERIPLASMIC PROTEIN DDPA-RELATED"/>
    <property type="match status" value="1"/>
</dbReference>
<evidence type="ECO:0000313" key="5">
    <source>
        <dbReference type="Proteomes" id="UP001226867"/>
    </source>
</evidence>
<dbReference type="PIRSF" id="PIRSF002741">
    <property type="entry name" value="MppA"/>
    <property type="match status" value="1"/>
</dbReference>
<keyword evidence="5" id="KW-1185">Reference proteome</keyword>
<dbReference type="InterPro" id="IPR039424">
    <property type="entry name" value="SBP_5"/>
</dbReference>
<evidence type="ECO:0000256" key="2">
    <source>
        <dbReference type="ARBA" id="ARBA00022729"/>
    </source>
</evidence>
<dbReference type="SUPFAM" id="SSF53850">
    <property type="entry name" value="Periplasmic binding protein-like II"/>
    <property type="match status" value="1"/>
</dbReference>
<comment type="similarity">
    <text evidence="1">Belongs to the bacterial solute-binding protein 5 family.</text>
</comment>
<dbReference type="PANTHER" id="PTHR30290">
    <property type="entry name" value="PERIPLASMIC BINDING COMPONENT OF ABC TRANSPORTER"/>
    <property type="match status" value="1"/>
</dbReference>
<dbReference type="RefSeq" id="WP_307689168.1">
    <property type="nucleotide sequence ID" value="NZ_JAUSRO010000004.1"/>
</dbReference>
<evidence type="ECO:0000313" key="4">
    <source>
        <dbReference type="EMBL" id="MDP9899350.1"/>
    </source>
</evidence>
<dbReference type="InterPro" id="IPR006311">
    <property type="entry name" value="TAT_signal"/>
</dbReference>
<gene>
    <name evidence="4" type="ORF">J2W36_001595</name>
</gene>
<dbReference type="EMBL" id="JAUSRO010000004">
    <property type="protein sequence ID" value="MDP9899350.1"/>
    <property type="molecule type" value="Genomic_DNA"/>
</dbReference>
<dbReference type="Gene3D" id="3.40.190.10">
    <property type="entry name" value="Periplasmic binding protein-like II"/>
    <property type="match status" value="1"/>
</dbReference>
<dbReference type="PROSITE" id="PS01040">
    <property type="entry name" value="SBP_BACTERIAL_5"/>
    <property type="match status" value="1"/>
</dbReference>
<sequence length="546" mass="60063">MSTEISSAMVSSLNRRLLLQGGVAAATLPMLGTAHAQQRSNTPQRGGTLVVSLAPEPQIITAAFLTTMQVTMIAGKISEGLVWFDDKLQPQPELAESWAFAPDGLSLTLRLRRGVKWHDGHDFTSADVAFSLLNVWQKIHPGGRLAYASVQAVDTPDPHTAILRLSRPTPYLLSFLNVYGAQVIPKHLYENTDLLKNPANTAPIGTGPFRFKEWVRGSHIALERNADYWRPGLPYLDGVVFKFIPDAAARSVALASGEVQVALASNIPVSNLKQFSDKKKFNINTTDGSYLASIQLVTVNVRRPALADKRVRQALMYALDRDALLRVVFGGYGKVATSSIPSTVPAFHSAKGRQYRHDPKQAEALLEAAGFPRKGDGKRLKLTLDYGSGSLEATRTAEFMKQYYGRVGVELELRASDAGVYIRRVFGDADYDLFLTSLHNLPDPSLGVQRWYWSKNIAKGVPWSNGAGYVNPELDRVMEAAAVEPDPAKRRSLVDEWQAIVQEEVPILDLIELDWTTVSSSRYRKVRAQGDGLYASLADAYLVSAD</sequence>
<protein>
    <submittedName>
        <fullName evidence="4">Peptide/nickel transport system substrate-binding protein</fullName>
    </submittedName>
</protein>
<name>A0ABT9S4S4_9BURK</name>
<dbReference type="InterPro" id="IPR023765">
    <property type="entry name" value="SBP_5_CS"/>
</dbReference>
<dbReference type="Pfam" id="PF00496">
    <property type="entry name" value="SBP_bac_5"/>
    <property type="match status" value="1"/>
</dbReference>
<dbReference type="InterPro" id="IPR000914">
    <property type="entry name" value="SBP_5_dom"/>
</dbReference>
<dbReference type="Proteomes" id="UP001226867">
    <property type="component" value="Unassembled WGS sequence"/>
</dbReference>
<comment type="caution">
    <text evidence="4">The sequence shown here is derived from an EMBL/GenBank/DDBJ whole genome shotgun (WGS) entry which is preliminary data.</text>
</comment>
<organism evidence="4 5">
    <name type="scientific">Variovorax ginsengisoli</name>
    <dbReference type="NCBI Taxonomy" id="363844"/>
    <lineage>
        <taxon>Bacteria</taxon>
        <taxon>Pseudomonadati</taxon>
        <taxon>Pseudomonadota</taxon>
        <taxon>Betaproteobacteria</taxon>
        <taxon>Burkholderiales</taxon>
        <taxon>Comamonadaceae</taxon>
        <taxon>Variovorax</taxon>
    </lineage>
</organism>
<keyword evidence="2" id="KW-0732">Signal</keyword>
<accession>A0ABT9S4S4</accession>
<evidence type="ECO:0000256" key="1">
    <source>
        <dbReference type="ARBA" id="ARBA00005695"/>
    </source>
</evidence>